<proteinExistence type="predicted"/>
<name>A0A1G2LZ11_9BACT</name>
<dbReference type="InterPro" id="IPR007554">
    <property type="entry name" value="Glycerophosphate_synth"/>
</dbReference>
<accession>A0A1G2LZ11</accession>
<dbReference type="GO" id="GO:0047355">
    <property type="term" value="F:CDP-glycerol glycerophosphotransferase activity"/>
    <property type="evidence" value="ECO:0007669"/>
    <property type="project" value="InterPro"/>
</dbReference>
<dbReference type="InterPro" id="IPR043148">
    <property type="entry name" value="TagF_C"/>
</dbReference>
<reference evidence="1 2" key="1">
    <citation type="journal article" date="2016" name="Nat. Commun.">
        <title>Thousands of microbial genomes shed light on interconnected biogeochemical processes in an aquifer system.</title>
        <authorList>
            <person name="Anantharaman K."/>
            <person name="Brown C.T."/>
            <person name="Hug L.A."/>
            <person name="Sharon I."/>
            <person name="Castelle C.J."/>
            <person name="Probst A.J."/>
            <person name="Thomas B.C."/>
            <person name="Singh A."/>
            <person name="Wilkins M.J."/>
            <person name="Karaoz U."/>
            <person name="Brodie E.L."/>
            <person name="Williams K.H."/>
            <person name="Hubbard S.S."/>
            <person name="Banfield J.F."/>
        </authorList>
    </citation>
    <scope>NUCLEOTIDE SEQUENCE [LARGE SCALE GENOMIC DNA]</scope>
</reference>
<dbReference type="Proteomes" id="UP000178116">
    <property type="component" value="Unassembled WGS sequence"/>
</dbReference>
<sequence length="451" mass="52852">MRTIFIPIYDGMISKNILRTDVFDILRKRDDLEFVFIVDPAKKSILEEEFKNEKIHIEAPPQFYYKGLERIWARFLSQVPRTASIKNFIEGSPVTPRKSFLKRKFQLLLREIFDHKLCRWFFRTTDKILFGGHQMTYLFEKYKPDLVFAANIYGPADVWALKQAQKRGIPNIGMVKSWDNLTTRGLFRVHPEKLIVHNHQLAEQAVKIDDYAIDRIFVSGIPHYDIFFKEKNLYSRESFWKKYGIDQDKKIILYCEPGSNHAFWGHEIWQIIAEFLKDKKNVLPAEFFVTIHPAYPVREDILKKLKIKFVRLGEYANSSTKSWEFLDTDMLELMYMIKFSDLVINTGSTMNIEAAILDKPIINVAFDGYTERNYRDSVRQYYDQEHLVNIVKTGGVKVAYGKEELLAQINELLENPKIGQDGRRKIAEEQCVFTDGQSGKRVGEYILKALG</sequence>
<gene>
    <name evidence="1" type="ORF">A3A10_00880</name>
</gene>
<evidence type="ECO:0008006" key="3">
    <source>
        <dbReference type="Google" id="ProtNLM"/>
    </source>
</evidence>
<protein>
    <recommendedName>
        <fullName evidence="3">UDP-N-acetylglucosamine 2-epimerase domain-containing protein</fullName>
    </recommendedName>
</protein>
<dbReference type="AlphaFoldDB" id="A0A1G2LZ11"/>
<evidence type="ECO:0000313" key="1">
    <source>
        <dbReference type="EMBL" id="OHA16089.1"/>
    </source>
</evidence>
<evidence type="ECO:0000313" key="2">
    <source>
        <dbReference type="Proteomes" id="UP000178116"/>
    </source>
</evidence>
<dbReference type="GO" id="GO:0016020">
    <property type="term" value="C:membrane"/>
    <property type="evidence" value="ECO:0007669"/>
    <property type="project" value="InterPro"/>
</dbReference>
<dbReference type="Gene3D" id="3.40.50.12580">
    <property type="match status" value="1"/>
</dbReference>
<dbReference type="SUPFAM" id="SSF53756">
    <property type="entry name" value="UDP-Glycosyltransferase/glycogen phosphorylase"/>
    <property type="match status" value="1"/>
</dbReference>
<dbReference type="Pfam" id="PF04464">
    <property type="entry name" value="Glyphos_transf"/>
    <property type="match status" value="1"/>
</dbReference>
<comment type="caution">
    <text evidence="1">The sequence shown here is derived from an EMBL/GenBank/DDBJ whole genome shotgun (WGS) entry which is preliminary data.</text>
</comment>
<dbReference type="EMBL" id="MHRA01000003">
    <property type="protein sequence ID" value="OHA16089.1"/>
    <property type="molecule type" value="Genomic_DNA"/>
</dbReference>
<organism evidence="1 2">
    <name type="scientific">Candidatus Tagabacteria bacterium RIFCSPLOWO2_01_FULL_42_9</name>
    <dbReference type="NCBI Taxonomy" id="1802296"/>
    <lineage>
        <taxon>Bacteria</taxon>
        <taxon>Candidatus Tagaibacteriota</taxon>
    </lineage>
</organism>